<dbReference type="GO" id="GO:0003697">
    <property type="term" value="F:single-stranded DNA binding"/>
    <property type="evidence" value="ECO:0007669"/>
    <property type="project" value="InterPro"/>
</dbReference>
<reference evidence="9" key="1">
    <citation type="submission" date="2019-10" db="EMBL/GenBank/DDBJ databases">
        <title>Draft genome sequence of Panacibacter sp. KCS-6.</title>
        <authorList>
            <person name="Yim K.J."/>
        </authorList>
    </citation>
    <scope>NUCLEOTIDE SEQUENCE</scope>
    <source>
        <strain evidence="9">KCS-6</strain>
    </source>
</reference>
<dbReference type="EMBL" id="WHPF01000014">
    <property type="protein sequence ID" value="NNV57277.1"/>
    <property type="molecule type" value="Genomic_DNA"/>
</dbReference>
<comment type="caution">
    <text evidence="9">The sequence shown here is derived from an EMBL/GenBank/DDBJ whole genome shotgun (WGS) entry which is preliminary data.</text>
</comment>
<dbReference type="GO" id="GO:0106300">
    <property type="term" value="P:protein-DNA covalent cross-linking repair"/>
    <property type="evidence" value="ECO:0007669"/>
    <property type="project" value="InterPro"/>
</dbReference>
<protein>
    <recommendedName>
        <fullName evidence="8">Abasic site processing protein</fullName>
        <ecNumber evidence="8">3.4.-.-</ecNumber>
    </recommendedName>
</protein>
<dbReference type="InterPro" id="IPR003738">
    <property type="entry name" value="SRAP"/>
</dbReference>
<evidence type="ECO:0000256" key="2">
    <source>
        <dbReference type="ARBA" id="ARBA00022670"/>
    </source>
</evidence>
<dbReference type="GO" id="GO:0016829">
    <property type="term" value="F:lyase activity"/>
    <property type="evidence" value="ECO:0007669"/>
    <property type="project" value="UniProtKB-KW"/>
</dbReference>
<name>A0A8J8FIK7_9BACT</name>
<evidence type="ECO:0000256" key="1">
    <source>
        <dbReference type="ARBA" id="ARBA00008136"/>
    </source>
</evidence>
<keyword evidence="6" id="KW-0238">DNA-binding</keyword>
<keyword evidence="4 8" id="KW-0378">Hydrolase</keyword>
<dbReference type="AlphaFoldDB" id="A0A8J8FIK7"/>
<evidence type="ECO:0000256" key="5">
    <source>
        <dbReference type="ARBA" id="ARBA00023124"/>
    </source>
</evidence>
<dbReference type="SUPFAM" id="SSF143081">
    <property type="entry name" value="BB1717-like"/>
    <property type="match status" value="1"/>
</dbReference>
<evidence type="ECO:0000256" key="6">
    <source>
        <dbReference type="ARBA" id="ARBA00023125"/>
    </source>
</evidence>
<dbReference type="GO" id="GO:0006508">
    <property type="term" value="P:proteolysis"/>
    <property type="evidence" value="ECO:0007669"/>
    <property type="project" value="UniProtKB-KW"/>
</dbReference>
<proteinExistence type="inferred from homology"/>
<keyword evidence="10" id="KW-1185">Reference proteome</keyword>
<evidence type="ECO:0000256" key="4">
    <source>
        <dbReference type="ARBA" id="ARBA00022801"/>
    </source>
</evidence>
<sequence length="269" mass="31102">MCYYNGQKVTHAEFIRLKQLEKALAKYDFHAHDLNIGFDYGLNLVLKPIAGVEDFDIVPMEWGFIPHYMHNREDLHHFRFGGTNPKTGKYDVPIITLNAIGEELFDKVTYKKSALEKRCLVLSSGFYEWRHIFPANKRTGLPVKTAIKYPYYITVKDKPYFYMAGIWTGWTDKNTGEYVESFAIVTTKANALMEQVHNTKKRMPAILNEALAYEWMFGKLDEKRISEIAATQYPANEMTAYPIAKDFITALKPEEPFDYADLAPLELVE</sequence>
<dbReference type="PANTHER" id="PTHR13604:SF0">
    <property type="entry name" value="ABASIC SITE PROCESSING PROTEIN HMCES"/>
    <property type="match status" value="1"/>
</dbReference>
<dbReference type="InterPro" id="IPR036590">
    <property type="entry name" value="SRAP-like"/>
</dbReference>
<evidence type="ECO:0000313" key="9">
    <source>
        <dbReference type="EMBL" id="NNV57277.1"/>
    </source>
</evidence>
<keyword evidence="3" id="KW-0227">DNA damage</keyword>
<dbReference type="Pfam" id="PF02586">
    <property type="entry name" value="SRAP"/>
    <property type="match status" value="1"/>
</dbReference>
<keyword evidence="2 8" id="KW-0645">Protease</keyword>
<evidence type="ECO:0000256" key="8">
    <source>
        <dbReference type="RuleBase" id="RU364100"/>
    </source>
</evidence>
<evidence type="ECO:0000256" key="7">
    <source>
        <dbReference type="ARBA" id="ARBA00023239"/>
    </source>
</evidence>
<dbReference type="EC" id="3.4.-.-" evidence="8"/>
<dbReference type="GO" id="GO:0008233">
    <property type="term" value="F:peptidase activity"/>
    <property type="evidence" value="ECO:0007669"/>
    <property type="project" value="UniProtKB-KW"/>
</dbReference>
<keyword evidence="5" id="KW-0190">Covalent protein-DNA linkage</keyword>
<dbReference type="RefSeq" id="WP_171609226.1">
    <property type="nucleotide sequence ID" value="NZ_WHPF01000014.1"/>
</dbReference>
<accession>A0A8J8FIK7</accession>
<organism evidence="9 10">
    <name type="scientific">Limnovirga soli</name>
    <dbReference type="NCBI Taxonomy" id="2656915"/>
    <lineage>
        <taxon>Bacteria</taxon>
        <taxon>Pseudomonadati</taxon>
        <taxon>Bacteroidota</taxon>
        <taxon>Chitinophagia</taxon>
        <taxon>Chitinophagales</taxon>
        <taxon>Chitinophagaceae</taxon>
        <taxon>Limnovirga</taxon>
    </lineage>
</organism>
<dbReference type="PANTHER" id="PTHR13604">
    <property type="entry name" value="DC12-RELATED"/>
    <property type="match status" value="1"/>
</dbReference>
<evidence type="ECO:0000313" key="10">
    <source>
        <dbReference type="Proteomes" id="UP000598971"/>
    </source>
</evidence>
<comment type="similarity">
    <text evidence="1 8">Belongs to the SOS response-associated peptidase family.</text>
</comment>
<keyword evidence="7" id="KW-0456">Lyase</keyword>
<dbReference type="Gene3D" id="3.90.1680.10">
    <property type="entry name" value="SOS response associated peptidase-like"/>
    <property type="match status" value="1"/>
</dbReference>
<dbReference type="Proteomes" id="UP000598971">
    <property type="component" value="Unassembled WGS sequence"/>
</dbReference>
<evidence type="ECO:0000256" key="3">
    <source>
        <dbReference type="ARBA" id="ARBA00022763"/>
    </source>
</evidence>
<gene>
    <name evidence="9" type="ORF">GD597_17530</name>
</gene>